<dbReference type="InterPro" id="IPR036291">
    <property type="entry name" value="NAD(P)-bd_dom_sf"/>
</dbReference>
<keyword evidence="2" id="KW-1185">Reference proteome</keyword>
<dbReference type="OMA" id="YGDREIH"/>
<name>B6GXN0_PENRW</name>
<evidence type="ECO:0000313" key="1">
    <source>
        <dbReference type="EMBL" id="CAP80426.1"/>
    </source>
</evidence>
<evidence type="ECO:0000313" key="2">
    <source>
        <dbReference type="Proteomes" id="UP000000724"/>
    </source>
</evidence>
<dbReference type="eggNOG" id="KOG0725">
    <property type="taxonomic scope" value="Eukaryota"/>
</dbReference>
<gene>
    <name evidence="1" type="ORF">Pc12g07990</name>
    <name evidence="1" type="ORF">PCH_Pc12g07990</name>
</gene>
<dbReference type="VEuPathDB" id="FungiDB:PCH_Pc12g07990"/>
<organism evidence="1 2">
    <name type="scientific">Penicillium rubens (strain ATCC 28089 / DSM 1075 / NRRL 1951 / Wisconsin 54-1255)</name>
    <name type="common">Penicillium chrysogenum</name>
    <dbReference type="NCBI Taxonomy" id="500485"/>
    <lineage>
        <taxon>Eukaryota</taxon>
        <taxon>Fungi</taxon>
        <taxon>Dikarya</taxon>
        <taxon>Ascomycota</taxon>
        <taxon>Pezizomycotina</taxon>
        <taxon>Eurotiomycetes</taxon>
        <taxon>Eurotiomycetidae</taxon>
        <taxon>Eurotiales</taxon>
        <taxon>Aspergillaceae</taxon>
        <taxon>Penicillium</taxon>
        <taxon>Penicillium chrysogenum species complex</taxon>
    </lineage>
</organism>
<dbReference type="SUPFAM" id="SSF51735">
    <property type="entry name" value="NAD(P)-binding Rossmann-fold domains"/>
    <property type="match status" value="1"/>
</dbReference>
<dbReference type="Proteomes" id="UP000000724">
    <property type="component" value="Contig Pc00c12"/>
</dbReference>
<sequence length="92" mass="10375">KPILDSDPDVYWRTWEVNVHGLFNMARAFLAMQLSTRANGGSCIMINLASSSALTARPAGGSYRSSKLAILRWTESLQLEYGDREIHELVRY</sequence>
<dbReference type="Gene3D" id="3.40.50.720">
    <property type="entry name" value="NAD(P)-binding Rossmann-like Domain"/>
    <property type="match status" value="1"/>
</dbReference>
<reference evidence="1 2" key="1">
    <citation type="journal article" date="2008" name="Nat. Biotechnol.">
        <title>Genome sequencing and analysis of the filamentous fungus Penicillium chrysogenum.</title>
        <authorList>
            <person name="van den Berg M.A."/>
            <person name="Albang R."/>
            <person name="Albermann K."/>
            <person name="Badger J.H."/>
            <person name="Daran J.-M."/>
            <person name="Driessen A.J.M."/>
            <person name="Garcia-Estrada C."/>
            <person name="Fedorova N.D."/>
            <person name="Harris D.M."/>
            <person name="Heijne W.H.M."/>
            <person name="Joardar V.S."/>
            <person name="Kiel J.A.K.W."/>
            <person name="Kovalchuk A."/>
            <person name="Martin J.F."/>
            <person name="Nierman W.C."/>
            <person name="Nijland J.G."/>
            <person name="Pronk J.T."/>
            <person name="Roubos J.A."/>
            <person name="van der Klei I.J."/>
            <person name="van Peij N.N.M.E."/>
            <person name="Veenhuis M."/>
            <person name="von Doehren H."/>
            <person name="Wagner C."/>
            <person name="Wortman J.R."/>
            <person name="Bovenberg R.A.L."/>
        </authorList>
    </citation>
    <scope>NUCLEOTIDE SEQUENCE [LARGE SCALE GENOMIC DNA]</scope>
    <source>
        <strain evidence="2">ATCC 28089 / DSM 1075 / NRRL 1951 / Wisconsin 54-1255</strain>
    </source>
</reference>
<accession>B6GXN0</accession>
<dbReference type="HOGENOM" id="CLU_2419077_0_0_1"/>
<dbReference type="OrthoDB" id="1933717at2759"/>
<dbReference type="BioCyc" id="PCHR:PC12G07990-MONOMER"/>
<proteinExistence type="predicted"/>
<dbReference type="EMBL" id="AM920427">
    <property type="protein sequence ID" value="CAP80426.1"/>
    <property type="molecule type" value="Genomic_DNA"/>
</dbReference>
<dbReference type="AlphaFoldDB" id="B6GXN0"/>
<protein>
    <submittedName>
        <fullName evidence="1">Pc12g07990 protein</fullName>
    </submittedName>
</protein>
<dbReference type="Pfam" id="PF00106">
    <property type="entry name" value="adh_short"/>
    <property type="match status" value="1"/>
</dbReference>
<dbReference type="InterPro" id="IPR002347">
    <property type="entry name" value="SDR_fam"/>
</dbReference>